<dbReference type="InterPro" id="IPR036291">
    <property type="entry name" value="NAD(P)-bd_dom_sf"/>
</dbReference>
<dbReference type="Pfam" id="PF01370">
    <property type="entry name" value="Epimerase"/>
    <property type="match status" value="1"/>
</dbReference>
<comment type="caution">
    <text evidence="3">The sequence shown here is derived from an EMBL/GenBank/DDBJ whole genome shotgun (WGS) entry which is preliminary data.</text>
</comment>
<dbReference type="Gene3D" id="3.90.25.10">
    <property type="entry name" value="UDP-galactose 4-epimerase, domain 1"/>
    <property type="match status" value="1"/>
</dbReference>
<reference evidence="3 4" key="1">
    <citation type="journal article" date="2009" name="Int. J. Syst. Evol. Microbiol.">
        <title>Paenibacillus contaminans sp. nov., isolated from a contaminated laboratory plate.</title>
        <authorList>
            <person name="Chou J.H."/>
            <person name="Lee J.H."/>
            <person name="Lin M.C."/>
            <person name="Chang P.S."/>
            <person name="Arun A.B."/>
            <person name="Young C.C."/>
            <person name="Chen W.M."/>
        </authorList>
    </citation>
    <scope>NUCLEOTIDE SEQUENCE [LARGE SCALE GENOMIC DNA]</scope>
    <source>
        <strain evidence="3 4">CKOBP-6</strain>
    </source>
</reference>
<dbReference type="SUPFAM" id="SSF51735">
    <property type="entry name" value="NAD(P)-binding Rossmann-fold domains"/>
    <property type="match status" value="1"/>
</dbReference>
<dbReference type="OrthoDB" id="9771073at2"/>
<proteinExistence type="inferred from homology"/>
<dbReference type="PANTHER" id="PTHR43000">
    <property type="entry name" value="DTDP-D-GLUCOSE 4,6-DEHYDRATASE-RELATED"/>
    <property type="match status" value="1"/>
</dbReference>
<sequence length="305" mass="33060">MSKVLVTGGCGFVGSHIAERLVRDGFEVAVADNLSTGRLDNIAGLNVRLYRCDILDPAFQQAVDDFLPDYIVHEAAQASVFKSTENMTHDEAVNIQGTIRVIEAAKRCGAKKIVYAGSAAIYGDPAYLPVDEKHPVGPNSPYGISKYVAEMYLRLAAAQFGIAYTVLRYSNVYGPRQNHIGEGGVVAKFTEAFRTGSTLTIHGDGEQTRDFVYAGDVAEANAIALNAGSGEAFHVSTGTKISVNTLLTEMSELIGVKPDVRYEPPRPGDIRHSVLSNERTVQKLGWMPQVTLREGLKRTISHFGI</sequence>
<evidence type="ECO:0000313" key="4">
    <source>
        <dbReference type="Proteomes" id="UP000250369"/>
    </source>
</evidence>
<accession>A0A329MRB1</accession>
<organism evidence="3 4">
    <name type="scientific">Paenibacillus contaminans</name>
    <dbReference type="NCBI Taxonomy" id="450362"/>
    <lineage>
        <taxon>Bacteria</taxon>
        <taxon>Bacillati</taxon>
        <taxon>Bacillota</taxon>
        <taxon>Bacilli</taxon>
        <taxon>Bacillales</taxon>
        <taxon>Paenibacillaceae</taxon>
        <taxon>Paenibacillus</taxon>
    </lineage>
</organism>
<evidence type="ECO:0000313" key="3">
    <source>
        <dbReference type="EMBL" id="RAV22070.1"/>
    </source>
</evidence>
<dbReference type="EMBL" id="QMFB01000003">
    <property type="protein sequence ID" value="RAV22070.1"/>
    <property type="molecule type" value="Genomic_DNA"/>
</dbReference>
<name>A0A329MRB1_9BACL</name>
<dbReference type="Gene3D" id="3.40.50.720">
    <property type="entry name" value="NAD(P)-binding Rossmann-like Domain"/>
    <property type="match status" value="1"/>
</dbReference>
<comment type="similarity">
    <text evidence="1">Belongs to the NAD(P)-dependent epimerase/dehydratase family.</text>
</comment>
<evidence type="ECO:0000256" key="1">
    <source>
        <dbReference type="ARBA" id="ARBA00007637"/>
    </source>
</evidence>
<keyword evidence="4" id="KW-1185">Reference proteome</keyword>
<evidence type="ECO:0000259" key="2">
    <source>
        <dbReference type="Pfam" id="PF01370"/>
    </source>
</evidence>
<dbReference type="InterPro" id="IPR001509">
    <property type="entry name" value="Epimerase_deHydtase"/>
</dbReference>
<feature type="domain" description="NAD-dependent epimerase/dehydratase" evidence="2">
    <location>
        <begin position="4"/>
        <end position="233"/>
    </location>
</feature>
<dbReference type="Proteomes" id="UP000250369">
    <property type="component" value="Unassembled WGS sequence"/>
</dbReference>
<protein>
    <submittedName>
        <fullName evidence="3">UDP-glucose 4-epimerase</fullName>
    </submittedName>
</protein>
<dbReference type="RefSeq" id="WP_113030379.1">
    <property type="nucleotide sequence ID" value="NZ_QMFB01000003.1"/>
</dbReference>
<gene>
    <name evidence="3" type="ORF">DQG23_08535</name>
</gene>
<dbReference type="AlphaFoldDB" id="A0A329MRB1"/>